<reference evidence="1" key="1">
    <citation type="submission" date="2022-09" db="EMBL/GenBank/DDBJ databases">
        <authorList>
            <person name="Yuan C."/>
            <person name="Ke Z."/>
        </authorList>
    </citation>
    <scope>NUCLEOTIDE SEQUENCE</scope>
    <source>
        <strain evidence="1">LB-8</strain>
    </source>
</reference>
<evidence type="ECO:0000313" key="1">
    <source>
        <dbReference type="EMBL" id="MCU7552820.1"/>
    </source>
</evidence>
<dbReference type="AlphaFoldDB" id="A0A9X2Y155"/>
<dbReference type="Proteomes" id="UP001155483">
    <property type="component" value="Unassembled WGS sequence"/>
</dbReference>
<keyword evidence="2" id="KW-1185">Reference proteome</keyword>
<name>A0A9X2Y155_9BACT</name>
<proteinExistence type="predicted"/>
<evidence type="ECO:0008006" key="3">
    <source>
        <dbReference type="Google" id="ProtNLM"/>
    </source>
</evidence>
<protein>
    <recommendedName>
        <fullName evidence="3">Outer membrane protein beta-barrel domain-containing protein</fullName>
    </recommendedName>
</protein>
<organism evidence="1 2">
    <name type="scientific">Paraflavisolibacter caeni</name>
    <dbReference type="NCBI Taxonomy" id="2982496"/>
    <lineage>
        <taxon>Bacteria</taxon>
        <taxon>Pseudomonadati</taxon>
        <taxon>Bacteroidota</taxon>
        <taxon>Chitinophagia</taxon>
        <taxon>Chitinophagales</taxon>
        <taxon>Chitinophagaceae</taxon>
        <taxon>Paraflavisolibacter</taxon>
    </lineage>
</organism>
<reference evidence="1" key="2">
    <citation type="submission" date="2023-04" db="EMBL/GenBank/DDBJ databases">
        <title>Paracnuella aquatica gen. nov., sp. nov., a member of the family Chitinophagaceae isolated from a hot spring.</title>
        <authorList>
            <person name="Wang C."/>
        </authorList>
    </citation>
    <scope>NUCLEOTIDE SEQUENCE</scope>
    <source>
        <strain evidence="1">LB-8</strain>
    </source>
</reference>
<accession>A0A9X2Y155</accession>
<sequence length="431" mass="48764">MNEDVHHIDNLLRSTLEHYEEIPSPAVKESLNAILDKKDAEAYKRKYEAWKRIAILVLIMLSGYILYESGTENINADHSKESSISKNTGIPGKPQMQDTITNISTAAIDNKLMNKHNIISTSTNRPPIKKNYWSTNKKVPPKLSILTLRNKSGIDKLSHPLINSSYKMQQPTFNYTLLKNKVINIEQLNKGRHFKPYWMITGWASYEQMNYRLDSDLPNAITSIRHREVHEPSFSGGIFSTLQIKKQWALQTGLVLSHTSIGISPQKIYAFQEPAGSVAFKYITSSGYAYIKPGTGAPPAVGDSLNTAEAKHILESFSVPLVVKYVLERNKFSFRPGIGIEANLMTSANVEVEIEETPSKEVVFINKLNGAKPFYWSLTADVELQYRVNNKMFLTFRPSFKHALSPITEDNVVETFPYSFGLGMGMTYKFR</sequence>
<evidence type="ECO:0000313" key="2">
    <source>
        <dbReference type="Proteomes" id="UP001155483"/>
    </source>
</evidence>
<dbReference type="EMBL" id="JAOTIF010000049">
    <property type="protein sequence ID" value="MCU7552820.1"/>
    <property type="molecule type" value="Genomic_DNA"/>
</dbReference>
<comment type="caution">
    <text evidence="1">The sequence shown here is derived from an EMBL/GenBank/DDBJ whole genome shotgun (WGS) entry which is preliminary data.</text>
</comment>
<dbReference type="RefSeq" id="WP_279300255.1">
    <property type="nucleotide sequence ID" value="NZ_JAOTIF010000049.1"/>
</dbReference>
<gene>
    <name evidence="1" type="ORF">OCK74_27120</name>
</gene>